<reference evidence="1" key="2">
    <citation type="submission" date="2018-04" db="EMBL/GenBank/DDBJ databases">
        <title>OnivRS2 (Oryza nivara Reference Sequence Version 2).</title>
        <authorList>
            <person name="Zhang J."/>
            <person name="Kudrna D."/>
            <person name="Lee S."/>
            <person name="Talag J."/>
            <person name="Rajasekar S."/>
            <person name="Welchert J."/>
            <person name="Hsing Y.-I."/>
            <person name="Wing R.A."/>
        </authorList>
    </citation>
    <scope>NUCLEOTIDE SEQUENCE [LARGE SCALE GENOMIC DNA]</scope>
    <source>
        <strain evidence="1">SL10</strain>
    </source>
</reference>
<dbReference type="HOGENOM" id="CLU_1621643_0_0_1"/>
<dbReference type="Gramene" id="ONIVA11G10690.1">
    <property type="protein sequence ID" value="ONIVA11G10690.1"/>
    <property type="gene ID" value="ONIVA11G10690"/>
</dbReference>
<evidence type="ECO:0000313" key="1">
    <source>
        <dbReference type="EnsemblPlants" id="ONIVA11G10690.1"/>
    </source>
</evidence>
<accession>A0A0E0J147</accession>
<evidence type="ECO:0000313" key="2">
    <source>
        <dbReference type="Proteomes" id="UP000006591"/>
    </source>
</evidence>
<dbReference type="EnsemblPlants" id="ONIVA11G10690.1">
    <property type="protein sequence ID" value="ONIVA11G10690.1"/>
    <property type="gene ID" value="ONIVA11G10690"/>
</dbReference>
<keyword evidence="2" id="KW-1185">Reference proteome</keyword>
<protein>
    <submittedName>
        <fullName evidence="1">Uncharacterized protein</fullName>
    </submittedName>
</protein>
<name>A0A0E0J147_ORYNI</name>
<sequence length="164" mass="18322">MSFSPPRKGYEMPSGRDALHLVKSESSCCPSVMLPLHHAKMSCRPSVMLSLFVEINAVARPHIGASLVYVNMKKEWCRTVRAESTPTNALSHSADETFTSSKIVVATGTLMEPLLRARYHINWINSRSIIRSRCQSHLYPAAVYTDFFINIFITSPCCIRGMTG</sequence>
<proteinExistence type="predicted"/>
<dbReference type="Proteomes" id="UP000006591">
    <property type="component" value="Chromosome 11"/>
</dbReference>
<organism evidence="1">
    <name type="scientific">Oryza nivara</name>
    <name type="common">Indian wild rice</name>
    <name type="synonym">Oryza sativa f. spontanea</name>
    <dbReference type="NCBI Taxonomy" id="4536"/>
    <lineage>
        <taxon>Eukaryota</taxon>
        <taxon>Viridiplantae</taxon>
        <taxon>Streptophyta</taxon>
        <taxon>Embryophyta</taxon>
        <taxon>Tracheophyta</taxon>
        <taxon>Spermatophyta</taxon>
        <taxon>Magnoliopsida</taxon>
        <taxon>Liliopsida</taxon>
        <taxon>Poales</taxon>
        <taxon>Poaceae</taxon>
        <taxon>BOP clade</taxon>
        <taxon>Oryzoideae</taxon>
        <taxon>Oryzeae</taxon>
        <taxon>Oryzinae</taxon>
        <taxon>Oryza</taxon>
    </lineage>
</organism>
<reference evidence="1" key="1">
    <citation type="submission" date="2015-04" db="UniProtKB">
        <authorList>
            <consortium name="EnsemblPlants"/>
        </authorList>
    </citation>
    <scope>IDENTIFICATION</scope>
    <source>
        <strain evidence="1">SL10</strain>
    </source>
</reference>
<dbReference type="AlphaFoldDB" id="A0A0E0J147"/>